<evidence type="ECO:0000256" key="6">
    <source>
        <dbReference type="HAMAP-Rule" id="MF_00735"/>
    </source>
</evidence>
<feature type="binding site" evidence="6">
    <location>
        <position position="155"/>
    </location>
    <ligand>
        <name>S-adenosyl-L-methionine</name>
        <dbReference type="ChEBI" id="CHEBI:59789"/>
    </ligand>
</feature>
<dbReference type="NCBIfam" id="NF001785">
    <property type="entry name" value="PRK00517.2-2"/>
    <property type="match status" value="1"/>
</dbReference>
<feature type="binding site" evidence="6">
    <location>
        <position position="177"/>
    </location>
    <ligand>
        <name>S-adenosyl-L-methionine</name>
        <dbReference type="ChEBI" id="CHEBI:59789"/>
    </ligand>
</feature>
<dbReference type="Gene3D" id="3.40.50.150">
    <property type="entry name" value="Vaccinia Virus protein VP39"/>
    <property type="match status" value="1"/>
</dbReference>
<comment type="function">
    <text evidence="6">Methylates ribosomal protein L11.</text>
</comment>
<dbReference type="GO" id="GO:0016279">
    <property type="term" value="F:protein-lysine N-methyltransferase activity"/>
    <property type="evidence" value="ECO:0007669"/>
    <property type="project" value="RHEA"/>
</dbReference>
<evidence type="ECO:0000256" key="3">
    <source>
        <dbReference type="ARBA" id="ARBA00022603"/>
    </source>
</evidence>
<dbReference type="GO" id="GO:0005737">
    <property type="term" value="C:cytoplasm"/>
    <property type="evidence" value="ECO:0007669"/>
    <property type="project" value="UniProtKB-SubCell"/>
</dbReference>
<dbReference type="EMBL" id="LVYD01000102">
    <property type="protein sequence ID" value="OQP58124.1"/>
    <property type="molecule type" value="Genomic_DNA"/>
</dbReference>
<evidence type="ECO:0000256" key="2">
    <source>
        <dbReference type="ARBA" id="ARBA00022490"/>
    </source>
</evidence>
<dbReference type="AlphaFoldDB" id="A0A1V9FIE0"/>
<dbReference type="InterPro" id="IPR029063">
    <property type="entry name" value="SAM-dependent_MTases_sf"/>
</dbReference>
<comment type="catalytic activity">
    <reaction evidence="6">
        <text>L-lysyl-[protein] + 3 S-adenosyl-L-methionine = N(6),N(6),N(6)-trimethyl-L-lysyl-[protein] + 3 S-adenosyl-L-homocysteine + 3 H(+)</text>
        <dbReference type="Rhea" id="RHEA:54192"/>
        <dbReference type="Rhea" id="RHEA-COMP:9752"/>
        <dbReference type="Rhea" id="RHEA-COMP:13826"/>
        <dbReference type="ChEBI" id="CHEBI:15378"/>
        <dbReference type="ChEBI" id="CHEBI:29969"/>
        <dbReference type="ChEBI" id="CHEBI:57856"/>
        <dbReference type="ChEBI" id="CHEBI:59789"/>
        <dbReference type="ChEBI" id="CHEBI:61961"/>
    </reaction>
</comment>
<keyword evidence="4 6" id="KW-0808">Transferase</keyword>
<dbReference type="PANTHER" id="PTHR43648">
    <property type="entry name" value="ELECTRON TRANSFER FLAVOPROTEIN BETA SUBUNIT LYSINE METHYLTRANSFERASE"/>
    <property type="match status" value="1"/>
</dbReference>
<comment type="caution">
    <text evidence="7">The sequence shown here is derived from an EMBL/GenBank/DDBJ whole genome shotgun (WGS) entry which is preliminary data.</text>
</comment>
<dbReference type="SUPFAM" id="SSF53335">
    <property type="entry name" value="S-adenosyl-L-methionine-dependent methyltransferases"/>
    <property type="match status" value="1"/>
</dbReference>
<dbReference type="InterPro" id="IPR004498">
    <property type="entry name" value="Ribosomal_PrmA_MeTrfase"/>
</dbReference>
<dbReference type="STRING" id="1703345.A3860_07295"/>
<organism evidence="7 8">
    <name type="scientific">Niastella vici</name>
    <dbReference type="NCBI Taxonomy" id="1703345"/>
    <lineage>
        <taxon>Bacteria</taxon>
        <taxon>Pseudomonadati</taxon>
        <taxon>Bacteroidota</taxon>
        <taxon>Chitinophagia</taxon>
        <taxon>Chitinophagales</taxon>
        <taxon>Chitinophagaceae</taxon>
        <taxon>Niastella</taxon>
    </lineage>
</organism>
<dbReference type="RefSeq" id="WP_081155270.1">
    <property type="nucleotide sequence ID" value="NZ_LVYD01000102.1"/>
</dbReference>
<proteinExistence type="inferred from homology"/>
<evidence type="ECO:0000256" key="1">
    <source>
        <dbReference type="ARBA" id="ARBA00009741"/>
    </source>
</evidence>
<dbReference type="GO" id="GO:0032259">
    <property type="term" value="P:methylation"/>
    <property type="evidence" value="ECO:0007669"/>
    <property type="project" value="UniProtKB-KW"/>
</dbReference>
<dbReference type="Pfam" id="PF06325">
    <property type="entry name" value="PrmA"/>
    <property type="match status" value="1"/>
</dbReference>
<dbReference type="PANTHER" id="PTHR43648:SF1">
    <property type="entry name" value="ELECTRON TRANSFER FLAVOPROTEIN BETA SUBUNIT LYSINE METHYLTRANSFERASE"/>
    <property type="match status" value="1"/>
</dbReference>
<keyword evidence="2 6" id="KW-0963">Cytoplasm</keyword>
<feature type="binding site" evidence="6">
    <location>
        <position position="218"/>
    </location>
    <ligand>
        <name>S-adenosyl-L-methionine</name>
        <dbReference type="ChEBI" id="CHEBI:59789"/>
    </ligand>
</feature>
<keyword evidence="8" id="KW-1185">Reference proteome</keyword>
<evidence type="ECO:0000256" key="4">
    <source>
        <dbReference type="ARBA" id="ARBA00022679"/>
    </source>
</evidence>
<name>A0A1V9FIE0_9BACT</name>
<evidence type="ECO:0000313" key="7">
    <source>
        <dbReference type="EMBL" id="OQP58124.1"/>
    </source>
</evidence>
<dbReference type="EC" id="2.1.1.-" evidence="6"/>
<gene>
    <name evidence="6" type="primary">prmA</name>
    <name evidence="7" type="ORF">A3860_07295</name>
</gene>
<reference evidence="7 8" key="1">
    <citation type="submission" date="2016-03" db="EMBL/GenBank/DDBJ databases">
        <title>Niastella vici sp. nov., isolated from farmland soil.</title>
        <authorList>
            <person name="Chen L."/>
            <person name="Wang D."/>
            <person name="Yang S."/>
            <person name="Wang G."/>
        </authorList>
    </citation>
    <scope>NUCLEOTIDE SEQUENCE [LARGE SCALE GENOMIC DNA]</scope>
    <source>
        <strain evidence="7 8">DJ57</strain>
    </source>
</reference>
<protein>
    <recommendedName>
        <fullName evidence="6">Ribosomal protein L11 methyltransferase</fullName>
        <shortName evidence="6">L11 Mtase</shortName>
        <ecNumber evidence="6">2.1.1.-</ecNumber>
    </recommendedName>
</protein>
<dbReference type="HAMAP" id="MF_00735">
    <property type="entry name" value="Methyltr_PrmA"/>
    <property type="match status" value="1"/>
</dbReference>
<sequence>MENCRPFFYTMKNYIHIRFQPVSKEQQEILIAQLSELGYEGFEEGLHYISAYIPEDLYSETDTYDLIAGTETTITKEVIAPRNWNAEWEQNFQPVIIDDFCGIRAHFHAPLQQVQHEIIITPKMSFGTGHHATTHLMIQSMQQLSFTGKNVLDFGTGTGVLAILAERLGAKAVMAIDNDEWSITNAEENIALNHCSNITIEKADSLQMSTEYDIILANINKHVLLANMAAIKQHLTSAGVVIMSGLLTGDRPDIEQAAVNSGLSVYGQQTRGDWMCLMLKK</sequence>
<dbReference type="InterPro" id="IPR050078">
    <property type="entry name" value="Ribosomal_L11_MeTrfase_PrmA"/>
</dbReference>
<comment type="subcellular location">
    <subcellularLocation>
        <location evidence="6">Cytoplasm</location>
    </subcellularLocation>
</comment>
<dbReference type="Proteomes" id="UP000192796">
    <property type="component" value="Unassembled WGS sequence"/>
</dbReference>
<feature type="binding site" evidence="6">
    <location>
        <position position="134"/>
    </location>
    <ligand>
        <name>S-adenosyl-L-methionine</name>
        <dbReference type="ChEBI" id="CHEBI:59789"/>
    </ligand>
</feature>
<dbReference type="CDD" id="cd02440">
    <property type="entry name" value="AdoMet_MTases"/>
    <property type="match status" value="1"/>
</dbReference>
<keyword evidence="5 6" id="KW-0949">S-adenosyl-L-methionine</keyword>
<comment type="similarity">
    <text evidence="1 6">Belongs to the methyltransferase superfamily. PrmA family.</text>
</comment>
<keyword evidence="3 6" id="KW-0489">Methyltransferase</keyword>
<evidence type="ECO:0000256" key="5">
    <source>
        <dbReference type="ARBA" id="ARBA00022691"/>
    </source>
</evidence>
<accession>A0A1V9FIE0</accession>
<evidence type="ECO:0000313" key="8">
    <source>
        <dbReference type="Proteomes" id="UP000192796"/>
    </source>
</evidence>